<reference evidence="1 2" key="1">
    <citation type="submission" date="2023-01" db="EMBL/GenBank/DDBJ databases">
        <title>Novel species of the genus Asticcacaulis isolated from rivers.</title>
        <authorList>
            <person name="Lu H."/>
        </authorList>
    </citation>
    <scope>NUCLEOTIDE SEQUENCE [LARGE SCALE GENOMIC DNA]</scope>
    <source>
        <strain evidence="1 2">BYS171W</strain>
    </source>
</reference>
<name>A0ABT5HWE6_9CAUL</name>
<keyword evidence="2" id="KW-1185">Reference proteome</keyword>
<sequence>MQSVSRSQFSVWAERLTIVALTTSFHHFPVPTIALVALMLAARVGRLKPPPEFRDWR</sequence>
<gene>
    <name evidence="1" type="ORF">PQU92_13975</name>
</gene>
<comment type="caution">
    <text evidence="1">The sequence shown here is derived from an EMBL/GenBank/DDBJ whole genome shotgun (WGS) entry which is preliminary data.</text>
</comment>
<dbReference type="RefSeq" id="WP_272748865.1">
    <property type="nucleotide sequence ID" value="NZ_JAQQKX010000012.1"/>
</dbReference>
<dbReference type="Proteomes" id="UP001214854">
    <property type="component" value="Unassembled WGS sequence"/>
</dbReference>
<protein>
    <submittedName>
        <fullName evidence="1">Uncharacterized protein</fullName>
    </submittedName>
</protein>
<proteinExistence type="predicted"/>
<evidence type="ECO:0000313" key="2">
    <source>
        <dbReference type="Proteomes" id="UP001214854"/>
    </source>
</evidence>
<evidence type="ECO:0000313" key="1">
    <source>
        <dbReference type="EMBL" id="MDC7684390.1"/>
    </source>
</evidence>
<dbReference type="EMBL" id="JAQQKX010000012">
    <property type="protein sequence ID" value="MDC7684390.1"/>
    <property type="molecule type" value="Genomic_DNA"/>
</dbReference>
<organism evidence="1 2">
    <name type="scientific">Asticcacaulis aquaticus</name>
    <dbReference type="NCBI Taxonomy" id="2984212"/>
    <lineage>
        <taxon>Bacteria</taxon>
        <taxon>Pseudomonadati</taxon>
        <taxon>Pseudomonadota</taxon>
        <taxon>Alphaproteobacteria</taxon>
        <taxon>Caulobacterales</taxon>
        <taxon>Caulobacteraceae</taxon>
        <taxon>Asticcacaulis</taxon>
    </lineage>
</organism>
<accession>A0ABT5HWE6</accession>